<dbReference type="EMBL" id="JABFCZ010000036">
    <property type="protein sequence ID" value="MBD1549378.1"/>
    <property type="molecule type" value="Genomic_DNA"/>
</dbReference>
<dbReference type="RefSeq" id="WP_190294067.1">
    <property type="nucleotide sequence ID" value="NZ_JABFCZ010000036.1"/>
</dbReference>
<protein>
    <submittedName>
        <fullName evidence="1">Uncharacterized protein</fullName>
    </submittedName>
</protein>
<organism evidence="1 2">
    <name type="scientific">Roseibium aggregatum</name>
    <dbReference type="NCBI Taxonomy" id="187304"/>
    <lineage>
        <taxon>Bacteria</taxon>
        <taxon>Pseudomonadati</taxon>
        <taxon>Pseudomonadota</taxon>
        <taxon>Alphaproteobacteria</taxon>
        <taxon>Hyphomicrobiales</taxon>
        <taxon>Stappiaceae</taxon>
        <taxon>Roseibium</taxon>
    </lineage>
</organism>
<dbReference type="AlphaFoldDB" id="A0A926P422"/>
<evidence type="ECO:0000313" key="1">
    <source>
        <dbReference type="EMBL" id="MBD1549378.1"/>
    </source>
</evidence>
<accession>A0A926P422</accession>
<evidence type="ECO:0000313" key="2">
    <source>
        <dbReference type="Proteomes" id="UP000598467"/>
    </source>
</evidence>
<dbReference type="Proteomes" id="UP000598467">
    <property type="component" value="Unassembled WGS sequence"/>
</dbReference>
<proteinExistence type="predicted"/>
<reference evidence="1" key="1">
    <citation type="submission" date="2020-05" db="EMBL/GenBank/DDBJ databases">
        <title>Identification of trans-AT polyketide cluster in two marine bacteria, producers of a novel glutaramide-containing polyketide sesbanimide D and analogs.</title>
        <authorList>
            <person name="Kacar D."/>
            <person name="Rodriguez P."/>
            <person name="Canedo L."/>
            <person name="Gonzalez E."/>
            <person name="Galan B."/>
            <person name="De La Calle F."/>
            <person name="Garcia J.L."/>
        </authorList>
    </citation>
    <scope>NUCLEOTIDE SEQUENCE</scope>
    <source>
        <strain evidence="1">PHM038</strain>
    </source>
</reference>
<gene>
    <name evidence="1" type="ORF">HK439_24225</name>
</gene>
<comment type="caution">
    <text evidence="1">The sequence shown here is derived from an EMBL/GenBank/DDBJ whole genome shotgun (WGS) entry which is preliminary data.</text>
</comment>
<sequence length="50" mass="5292">MQLVSAGFLCLFAAAAMTLLINQEVINAKAAEAPYAKPVVEYPVQPDRAG</sequence>
<name>A0A926P422_9HYPH</name>